<accession>A0A834R9E4</accession>
<feature type="compositionally biased region" description="Basic and acidic residues" evidence="2">
    <location>
        <begin position="41"/>
        <end position="50"/>
    </location>
</feature>
<reference evidence="4" key="3">
    <citation type="submission" date="2022-06" db="UniProtKB">
        <authorList>
            <consortium name="EnsemblMetazoa"/>
        </authorList>
    </citation>
    <scope>IDENTIFICATION</scope>
</reference>
<dbReference type="AlphaFoldDB" id="A0A834R9E4"/>
<reference evidence="3" key="2">
    <citation type="submission" date="2020-01" db="EMBL/GenBank/DDBJ databases">
        <authorList>
            <person name="Korhonen P.K.K."/>
            <person name="Guangxu M.G."/>
            <person name="Wang T.W."/>
            <person name="Stroehlein A.J.S."/>
            <person name="Young N.D."/>
            <person name="Ang C.-S.A."/>
            <person name="Fernando D.W.F."/>
            <person name="Lu H.L."/>
            <person name="Taylor S.T."/>
            <person name="Ehtesham M.E.M."/>
            <person name="Najaraj S.H.N."/>
            <person name="Harsha G.H.G."/>
            <person name="Madugundu A.M."/>
            <person name="Renuse S.R."/>
            <person name="Holt D.H."/>
            <person name="Pandey A.P."/>
            <person name="Papenfuss A.P."/>
            <person name="Gasser R.B.G."/>
            <person name="Fischer K.F."/>
        </authorList>
    </citation>
    <scope>NUCLEOTIDE SEQUENCE</scope>
    <source>
        <strain evidence="3">SSS_KF_BRIS2020</strain>
    </source>
</reference>
<keyword evidence="1" id="KW-0648">Protein biosynthesis</keyword>
<feature type="region of interest" description="Disordered" evidence="2">
    <location>
        <begin position="1"/>
        <end position="50"/>
    </location>
</feature>
<dbReference type="SUPFAM" id="SSF55418">
    <property type="entry name" value="eIF4e-like"/>
    <property type="match status" value="1"/>
</dbReference>
<dbReference type="Pfam" id="PF01652">
    <property type="entry name" value="IF4E"/>
    <property type="match status" value="1"/>
</dbReference>
<proteinExistence type="inferred from homology"/>
<dbReference type="InterPro" id="IPR023398">
    <property type="entry name" value="TIF_eIF4e-like"/>
</dbReference>
<dbReference type="EnsemblMetazoa" id="SSS_2394s_mrna">
    <property type="protein sequence ID" value="KAF7492520.1"/>
    <property type="gene ID" value="SSS_2394"/>
</dbReference>
<evidence type="ECO:0000313" key="5">
    <source>
        <dbReference type="Proteomes" id="UP000070412"/>
    </source>
</evidence>
<keyword evidence="5" id="KW-1185">Reference proteome</keyword>
<evidence type="ECO:0000313" key="3">
    <source>
        <dbReference type="EMBL" id="KAF7492520.1"/>
    </source>
</evidence>
<protein>
    <submittedName>
        <fullName evidence="3">Eukaryotic translation initiation factor 4E-1</fullName>
    </submittedName>
</protein>
<evidence type="ECO:0000256" key="1">
    <source>
        <dbReference type="RuleBase" id="RU004374"/>
    </source>
</evidence>
<comment type="similarity">
    <text evidence="1">Belongs to the eukaryotic initiation factor 4E family.</text>
</comment>
<gene>
    <name evidence="3" type="ORF">SSS_2394</name>
</gene>
<dbReference type="GO" id="GO:0003743">
    <property type="term" value="F:translation initiation factor activity"/>
    <property type="evidence" value="ECO:0007669"/>
    <property type="project" value="UniProtKB-KW"/>
</dbReference>
<sequence>MSNSKVKMFNEEQVESNTFENNVQREPNESNDSATTANDDQQDRLDGARNDFRQTDCDRFRLIPSSVLFREKSYPKFTVILRTSLPIRTETIANDYDDDQREDVLSRSQSFRCRSNVLDFVFATPWQLWFLMDKTIDHSLPTTIATTKSPPLKLLDWNVRRFGDLARTGQQFWSNYLDFLRKLSQKDEIWRLDSDDGNEEQKSFSIENLRNLLIFRDRTQPKWEDECNRGGGRWSFDISYRSNYVRSKRNRFETIESNRNQNELNQQKLFLLTNSNRWTQTIALILSECFGTDLSEQIVGLVLHLKTFRYRISIWCRRNDNLNKIIEIGKRLQKCLNLHYNITYELHENGNTSIDVFHKSHNRNQTTTTTPQQV</sequence>
<keyword evidence="1 3" id="KW-0396">Initiation factor</keyword>
<evidence type="ECO:0000313" key="4">
    <source>
        <dbReference type="EnsemblMetazoa" id="KAF7492520.1"/>
    </source>
</evidence>
<name>A0A834R9E4_SARSC</name>
<dbReference type="InterPro" id="IPR001040">
    <property type="entry name" value="TIF_eIF_4E"/>
</dbReference>
<organism evidence="3">
    <name type="scientific">Sarcoptes scabiei</name>
    <name type="common">Itch mite</name>
    <name type="synonym">Acarus scabiei</name>
    <dbReference type="NCBI Taxonomy" id="52283"/>
    <lineage>
        <taxon>Eukaryota</taxon>
        <taxon>Metazoa</taxon>
        <taxon>Ecdysozoa</taxon>
        <taxon>Arthropoda</taxon>
        <taxon>Chelicerata</taxon>
        <taxon>Arachnida</taxon>
        <taxon>Acari</taxon>
        <taxon>Acariformes</taxon>
        <taxon>Sarcoptiformes</taxon>
        <taxon>Astigmata</taxon>
        <taxon>Psoroptidia</taxon>
        <taxon>Sarcoptoidea</taxon>
        <taxon>Sarcoptidae</taxon>
        <taxon>Sarcoptinae</taxon>
        <taxon>Sarcoptes</taxon>
    </lineage>
</organism>
<dbReference type="PANTHER" id="PTHR11960">
    <property type="entry name" value="EUKARYOTIC TRANSLATION INITIATION FACTOR 4E RELATED"/>
    <property type="match status" value="1"/>
</dbReference>
<keyword evidence="1" id="KW-0694">RNA-binding</keyword>
<dbReference type="Gene3D" id="3.30.760.10">
    <property type="entry name" value="RNA Cap, Translation Initiation Factor Eif4e"/>
    <property type="match status" value="1"/>
</dbReference>
<dbReference type="OrthoDB" id="590761at2759"/>
<dbReference type="EMBL" id="WVUK01000056">
    <property type="protein sequence ID" value="KAF7492520.1"/>
    <property type="molecule type" value="Genomic_DNA"/>
</dbReference>
<dbReference type="GO" id="GO:0016281">
    <property type="term" value="C:eukaryotic translation initiation factor 4F complex"/>
    <property type="evidence" value="ECO:0007669"/>
    <property type="project" value="TreeGrafter"/>
</dbReference>
<dbReference type="GO" id="GO:0000340">
    <property type="term" value="F:RNA 7-methylguanosine cap binding"/>
    <property type="evidence" value="ECO:0007669"/>
    <property type="project" value="TreeGrafter"/>
</dbReference>
<dbReference type="Proteomes" id="UP000070412">
    <property type="component" value="Unassembled WGS sequence"/>
</dbReference>
<feature type="compositionally biased region" description="Polar residues" evidence="2">
    <location>
        <begin position="15"/>
        <end position="39"/>
    </location>
</feature>
<reference evidence="5" key="1">
    <citation type="journal article" date="2020" name="PLoS Negl. Trop. Dis.">
        <title>High-quality nuclear genome for Sarcoptes scabiei-A critical resource for a neglected parasite.</title>
        <authorList>
            <person name="Korhonen P.K."/>
            <person name="Gasser R.B."/>
            <person name="Ma G."/>
            <person name="Wang T."/>
            <person name="Stroehlein A.J."/>
            <person name="Young N.D."/>
            <person name="Ang C.S."/>
            <person name="Fernando D.D."/>
            <person name="Lu H.C."/>
            <person name="Taylor S."/>
            <person name="Reynolds S.L."/>
            <person name="Mofiz E."/>
            <person name="Najaraj S.H."/>
            <person name="Gowda H."/>
            <person name="Madugundu A."/>
            <person name="Renuse S."/>
            <person name="Holt D."/>
            <person name="Pandey A."/>
            <person name="Papenfuss A.T."/>
            <person name="Fischer K."/>
        </authorList>
    </citation>
    <scope>NUCLEOTIDE SEQUENCE [LARGE SCALE GENOMIC DNA]</scope>
</reference>
<evidence type="ECO:0000256" key="2">
    <source>
        <dbReference type="SAM" id="MobiDB-lite"/>
    </source>
</evidence>